<keyword evidence="1" id="KW-0812">Transmembrane</keyword>
<dbReference type="EMBL" id="VOWB01000027">
    <property type="protein sequence ID" value="TXE83588.1"/>
    <property type="molecule type" value="Genomic_DNA"/>
</dbReference>
<comment type="caution">
    <text evidence="2">The sequence shown here is derived from an EMBL/GenBank/DDBJ whole genome shotgun (WGS) entry which is preliminary data.</text>
</comment>
<feature type="transmembrane region" description="Helical" evidence="1">
    <location>
        <begin position="121"/>
        <end position="141"/>
    </location>
</feature>
<dbReference type="PIRSF" id="PIRSF015875">
    <property type="entry name" value="UCP015875"/>
    <property type="match status" value="1"/>
</dbReference>
<feature type="transmembrane region" description="Helical" evidence="1">
    <location>
        <begin position="51"/>
        <end position="72"/>
    </location>
</feature>
<evidence type="ECO:0000313" key="2">
    <source>
        <dbReference type="EMBL" id="TXE83588.1"/>
    </source>
</evidence>
<name>A0A5C7DYK6_9BACT</name>
<dbReference type="RefSeq" id="WP_147575239.1">
    <property type="nucleotide sequence ID" value="NZ_VOWB01000027.1"/>
</dbReference>
<organism evidence="2 3">
    <name type="scientific">Campylobacter peloridis</name>
    <dbReference type="NCBI Taxonomy" id="488546"/>
    <lineage>
        <taxon>Bacteria</taxon>
        <taxon>Pseudomonadati</taxon>
        <taxon>Campylobacterota</taxon>
        <taxon>Epsilonproteobacteria</taxon>
        <taxon>Campylobacterales</taxon>
        <taxon>Campylobacteraceae</taxon>
        <taxon>Campylobacter</taxon>
    </lineage>
</organism>
<evidence type="ECO:0000313" key="3">
    <source>
        <dbReference type="Proteomes" id="UP000321310"/>
    </source>
</evidence>
<dbReference type="InterPro" id="IPR007418">
    <property type="entry name" value="DUF474"/>
</dbReference>
<accession>A0A5C7DYK6</accession>
<feature type="transmembrane region" description="Helical" evidence="1">
    <location>
        <begin position="84"/>
        <end position="109"/>
    </location>
</feature>
<sequence>MHFIFICIHIICAIFFIAYVFFDVCVYSFAYKHESKEDCDKIKKAYTKSSIFIFASIFILLLLSGIYLLSFYEINSFWDFFTSNFGIFLFIKLLLLAIMLILTCYSLFFTKFLKRKDPLKSHLIALILCILIIICAKAMLYF</sequence>
<dbReference type="AlphaFoldDB" id="A0A5C7DYK6"/>
<dbReference type="Proteomes" id="UP000321310">
    <property type="component" value="Unassembled WGS sequence"/>
</dbReference>
<feature type="transmembrane region" description="Helical" evidence="1">
    <location>
        <begin position="6"/>
        <end position="30"/>
    </location>
</feature>
<gene>
    <name evidence="2" type="ORF">FPD46_02800</name>
</gene>
<reference evidence="2 3" key="1">
    <citation type="submission" date="2019-07" db="EMBL/GenBank/DDBJ databases">
        <title>Rapid identification of Enteric Bacteria from Whole Genome Sequences (WGS) using Average Nucleotide Identity (ANI).</title>
        <authorList>
            <person name="Lane C."/>
        </authorList>
    </citation>
    <scope>NUCLEOTIDE SEQUENCE [LARGE SCALE GENOMIC DNA]</scope>
    <source>
        <strain evidence="2 3">2016D-0250</strain>
    </source>
</reference>
<keyword evidence="1" id="KW-0472">Membrane</keyword>
<evidence type="ECO:0000256" key="1">
    <source>
        <dbReference type="SAM" id="Phobius"/>
    </source>
</evidence>
<proteinExistence type="predicted"/>
<keyword evidence="1" id="KW-1133">Transmembrane helix</keyword>
<protein>
    <submittedName>
        <fullName evidence="2">Trehalose-6-phosphate synthase</fullName>
    </submittedName>
</protein>